<accession>A0A5B7HJY7</accession>
<comment type="caution">
    <text evidence="1">The sequence shown here is derived from an EMBL/GenBank/DDBJ whole genome shotgun (WGS) entry which is preliminary data.</text>
</comment>
<name>A0A5B7HJY7_PORTR</name>
<keyword evidence="2" id="KW-1185">Reference proteome</keyword>
<evidence type="ECO:0000313" key="2">
    <source>
        <dbReference type="Proteomes" id="UP000324222"/>
    </source>
</evidence>
<sequence length="12" mass="1359">MVSGLRFFSFAP</sequence>
<protein>
    <submittedName>
        <fullName evidence="1">Uncharacterized protein</fullName>
    </submittedName>
</protein>
<proteinExistence type="predicted"/>
<dbReference type="Proteomes" id="UP000324222">
    <property type="component" value="Unassembled WGS sequence"/>
</dbReference>
<organism evidence="1 2">
    <name type="scientific">Portunus trituberculatus</name>
    <name type="common">Swimming crab</name>
    <name type="synonym">Neptunus trituberculatus</name>
    <dbReference type="NCBI Taxonomy" id="210409"/>
    <lineage>
        <taxon>Eukaryota</taxon>
        <taxon>Metazoa</taxon>
        <taxon>Ecdysozoa</taxon>
        <taxon>Arthropoda</taxon>
        <taxon>Crustacea</taxon>
        <taxon>Multicrustacea</taxon>
        <taxon>Malacostraca</taxon>
        <taxon>Eumalacostraca</taxon>
        <taxon>Eucarida</taxon>
        <taxon>Decapoda</taxon>
        <taxon>Pleocyemata</taxon>
        <taxon>Brachyura</taxon>
        <taxon>Eubrachyura</taxon>
        <taxon>Portunoidea</taxon>
        <taxon>Portunidae</taxon>
        <taxon>Portuninae</taxon>
        <taxon>Portunus</taxon>
    </lineage>
</organism>
<reference evidence="1 2" key="1">
    <citation type="submission" date="2019-05" db="EMBL/GenBank/DDBJ databases">
        <title>Another draft genome of Portunus trituberculatus and its Hox gene families provides insights of decapod evolution.</title>
        <authorList>
            <person name="Jeong J.-H."/>
            <person name="Song I."/>
            <person name="Kim S."/>
            <person name="Choi T."/>
            <person name="Kim D."/>
            <person name="Ryu S."/>
            <person name="Kim W."/>
        </authorList>
    </citation>
    <scope>NUCLEOTIDE SEQUENCE [LARGE SCALE GENOMIC DNA]</scope>
    <source>
        <tissue evidence="1">Muscle</tissue>
    </source>
</reference>
<evidence type="ECO:0000313" key="1">
    <source>
        <dbReference type="EMBL" id="MPC71562.1"/>
    </source>
</evidence>
<dbReference type="EMBL" id="VSRR010033116">
    <property type="protein sequence ID" value="MPC71562.1"/>
    <property type="molecule type" value="Genomic_DNA"/>
</dbReference>
<gene>
    <name evidence="1" type="ORF">E2C01_065840</name>
</gene>